<feature type="compositionally biased region" description="Basic and acidic residues" evidence="18">
    <location>
        <begin position="98"/>
        <end position="114"/>
    </location>
</feature>
<dbReference type="Gene3D" id="3.40.50.300">
    <property type="entry name" value="P-loop containing nucleotide triphosphate hydrolases"/>
    <property type="match status" value="2"/>
</dbReference>
<keyword evidence="6" id="KW-0378">Hydrolase</keyword>
<evidence type="ECO:0000256" key="15">
    <source>
        <dbReference type="ARBA" id="ARBA00072916"/>
    </source>
</evidence>
<evidence type="ECO:0000256" key="2">
    <source>
        <dbReference type="ARBA" id="ARBA00012552"/>
    </source>
</evidence>
<dbReference type="GO" id="GO:0016787">
    <property type="term" value="F:hydrolase activity"/>
    <property type="evidence" value="ECO:0007669"/>
    <property type="project" value="UniProtKB-KW"/>
</dbReference>
<dbReference type="Pfam" id="PF07717">
    <property type="entry name" value="OB_NTP_bind"/>
    <property type="match status" value="1"/>
</dbReference>
<dbReference type="FunFam" id="1.20.120.1080:FF:000001">
    <property type="entry name" value="Pre-mRNA-splicing factor ATP-dependent RNA helicase"/>
    <property type="match status" value="1"/>
</dbReference>
<comment type="catalytic activity">
    <reaction evidence="11">
        <text>ATP + H2O = ADP + phosphate + H(+)</text>
        <dbReference type="Rhea" id="RHEA:13065"/>
        <dbReference type="ChEBI" id="CHEBI:15377"/>
        <dbReference type="ChEBI" id="CHEBI:15378"/>
        <dbReference type="ChEBI" id="CHEBI:30616"/>
        <dbReference type="ChEBI" id="CHEBI:43474"/>
        <dbReference type="ChEBI" id="CHEBI:456216"/>
        <dbReference type="EC" id="3.6.4.13"/>
    </reaction>
</comment>
<dbReference type="InterPro" id="IPR014001">
    <property type="entry name" value="Helicase_ATP-bd"/>
</dbReference>
<dbReference type="FunFam" id="2.40.50.140:FF:000061">
    <property type="entry name" value="ATP-dependent RNA helicase DHX8"/>
    <property type="match status" value="1"/>
</dbReference>
<feature type="domain" description="S1 motif" evidence="19">
    <location>
        <begin position="326"/>
        <end position="397"/>
    </location>
</feature>
<evidence type="ECO:0000256" key="1">
    <source>
        <dbReference type="ARBA" id="ARBA00004123"/>
    </source>
</evidence>
<dbReference type="PROSITE" id="PS51192">
    <property type="entry name" value="HELICASE_ATP_BIND_1"/>
    <property type="match status" value="1"/>
</dbReference>
<dbReference type="Pfam" id="PF21010">
    <property type="entry name" value="HA2_C"/>
    <property type="match status" value="1"/>
</dbReference>
<dbReference type="PANTHER" id="PTHR18934:SF85">
    <property type="entry name" value="ATP-DEPENDENT RNA HELICASE DHX8"/>
    <property type="match status" value="1"/>
</dbReference>
<protein>
    <recommendedName>
        <fullName evidence="15">ATP-dependent RNA helicase DHX8</fullName>
        <ecNumber evidence="2">3.6.4.13</ecNumber>
    </recommendedName>
    <alternativeName>
        <fullName evidence="16">DEAH box protein 8</fullName>
    </alternativeName>
</protein>
<dbReference type="SMART" id="SM00847">
    <property type="entry name" value="HA2"/>
    <property type="match status" value="1"/>
</dbReference>
<dbReference type="Proteomes" id="UP000006813">
    <property type="component" value="Unassembled WGS sequence"/>
</dbReference>
<evidence type="ECO:0000256" key="7">
    <source>
        <dbReference type="ARBA" id="ARBA00022806"/>
    </source>
</evidence>
<evidence type="ECO:0000256" key="17">
    <source>
        <dbReference type="SAM" id="Coils"/>
    </source>
</evidence>
<comment type="subunit">
    <text evidence="14">Identified in the spliceosome C complex. Interacts with ARRB2; the interaction is detected in the nucleus upon OR1D2 stimulation. Interacts with SRRM2. Interacts with CACTIN.</text>
</comment>
<evidence type="ECO:0000256" key="18">
    <source>
        <dbReference type="SAM" id="MobiDB-lite"/>
    </source>
</evidence>
<dbReference type="GO" id="GO:0005524">
    <property type="term" value="F:ATP binding"/>
    <property type="evidence" value="ECO:0007669"/>
    <property type="project" value="UniProtKB-KW"/>
</dbReference>
<feature type="compositionally biased region" description="Basic and acidic residues" evidence="18">
    <location>
        <begin position="141"/>
        <end position="157"/>
    </location>
</feature>
<evidence type="ECO:0000259" key="20">
    <source>
        <dbReference type="PROSITE" id="PS51192"/>
    </source>
</evidence>
<dbReference type="InterPro" id="IPR012340">
    <property type="entry name" value="NA-bd_OB-fold"/>
</dbReference>
<dbReference type="SMART" id="SM00490">
    <property type="entry name" value="HELICc"/>
    <property type="match status" value="1"/>
</dbReference>
<dbReference type="InterPro" id="IPR049588">
    <property type="entry name" value="DHX8_GH2-like"/>
</dbReference>
<keyword evidence="8" id="KW-0067">ATP-binding</keyword>
<dbReference type="InterPro" id="IPR027417">
    <property type="entry name" value="P-loop_NTPase"/>
</dbReference>
<dbReference type="Gene3D" id="1.20.120.1080">
    <property type="match status" value="1"/>
</dbReference>
<reference evidence="22 23" key="1">
    <citation type="journal article" date="2011" name="Nature">
        <title>Genome sequencing reveals insights into physiology and longevity of the naked mole rat.</title>
        <authorList>
            <person name="Kim E.B."/>
            <person name="Fang X."/>
            <person name="Fushan A.A."/>
            <person name="Huang Z."/>
            <person name="Lobanov A.V."/>
            <person name="Han L."/>
            <person name="Marino S.M."/>
            <person name="Sun X."/>
            <person name="Turanov A.A."/>
            <person name="Yang P."/>
            <person name="Yim S.H."/>
            <person name="Zhao X."/>
            <person name="Kasaikina M.V."/>
            <person name="Stoletzki N."/>
            <person name="Peng C."/>
            <person name="Polak P."/>
            <person name="Xiong Z."/>
            <person name="Kiezun A."/>
            <person name="Zhu Y."/>
            <person name="Chen Y."/>
            <person name="Kryukov G.V."/>
            <person name="Zhang Q."/>
            <person name="Peshkin L."/>
            <person name="Yang L."/>
            <person name="Bronson R.T."/>
            <person name="Buffenstein R."/>
            <person name="Wang B."/>
            <person name="Han C."/>
            <person name="Li Q."/>
            <person name="Chen L."/>
            <person name="Zhao W."/>
            <person name="Sunyaev S.R."/>
            <person name="Park T.J."/>
            <person name="Zhang G."/>
            <person name="Wang J."/>
            <person name="Gladyshev V.N."/>
        </authorList>
    </citation>
    <scope>NUCLEOTIDE SEQUENCE [LARGE SCALE GENOMIC DNA]</scope>
</reference>
<dbReference type="InterPro" id="IPR049621">
    <property type="entry name" value="S1_DHX8_helicase"/>
</dbReference>
<feature type="region of interest" description="Disordered" evidence="18">
    <location>
        <begin position="93"/>
        <end position="161"/>
    </location>
</feature>
<dbReference type="STRING" id="10181.G5AKM7"/>
<dbReference type="InterPro" id="IPR003029">
    <property type="entry name" value="S1_domain"/>
</dbReference>
<feature type="domain" description="Helicase ATP-binding" evidence="20">
    <location>
        <begin position="650"/>
        <end position="813"/>
    </location>
</feature>
<dbReference type="GO" id="GO:0071013">
    <property type="term" value="C:catalytic step 2 spliceosome"/>
    <property type="evidence" value="ECO:0007669"/>
    <property type="project" value="TreeGrafter"/>
</dbReference>
<feature type="region of interest" description="Disordered" evidence="18">
    <location>
        <begin position="272"/>
        <end position="302"/>
    </location>
</feature>
<organism evidence="22 23">
    <name type="scientific">Heterocephalus glaber</name>
    <name type="common">Naked mole rat</name>
    <dbReference type="NCBI Taxonomy" id="10181"/>
    <lineage>
        <taxon>Eukaryota</taxon>
        <taxon>Metazoa</taxon>
        <taxon>Chordata</taxon>
        <taxon>Craniata</taxon>
        <taxon>Vertebrata</taxon>
        <taxon>Euteleostomi</taxon>
        <taxon>Mammalia</taxon>
        <taxon>Eutheria</taxon>
        <taxon>Euarchontoglires</taxon>
        <taxon>Glires</taxon>
        <taxon>Rodentia</taxon>
        <taxon>Hystricomorpha</taxon>
        <taxon>Bathyergidae</taxon>
        <taxon>Heterocephalus</taxon>
    </lineage>
</organism>
<keyword evidence="4" id="KW-0747">Spliceosome</keyword>
<keyword evidence="7 22" id="KW-0347">Helicase</keyword>
<feature type="domain" description="Helicase C-terminal" evidence="21">
    <location>
        <begin position="836"/>
        <end position="1002"/>
    </location>
</feature>
<accession>G5AKM7</accession>
<dbReference type="PROSITE" id="PS51194">
    <property type="entry name" value="HELICASE_CTER"/>
    <property type="match status" value="1"/>
</dbReference>
<feature type="compositionally biased region" description="Low complexity" evidence="18">
    <location>
        <begin position="116"/>
        <end position="126"/>
    </location>
</feature>
<name>G5AKM7_HETGA</name>
<dbReference type="InterPro" id="IPR007502">
    <property type="entry name" value="Helicase-assoc_dom"/>
</dbReference>
<dbReference type="SUPFAM" id="SSF50249">
    <property type="entry name" value="Nucleic acid-binding proteins"/>
    <property type="match status" value="1"/>
</dbReference>
<comment type="function">
    <text evidence="12">Involved in pre-mRNA splicing as component of the spliceosome. Facilitates nuclear export of spliced mRNA by releasing the RNA from the spliceosome.</text>
</comment>
<dbReference type="CDD" id="cd21691">
    <property type="entry name" value="GH2-like_DHX8"/>
    <property type="match status" value="1"/>
</dbReference>
<dbReference type="EC" id="3.6.4.13" evidence="2"/>
<dbReference type="AlphaFoldDB" id="G5AKM7"/>
<dbReference type="Pfam" id="PF04408">
    <property type="entry name" value="WHD_HA2"/>
    <property type="match status" value="1"/>
</dbReference>
<dbReference type="GO" id="GO:0003724">
    <property type="term" value="F:RNA helicase activity"/>
    <property type="evidence" value="ECO:0007669"/>
    <property type="project" value="UniProtKB-EC"/>
</dbReference>
<dbReference type="InterPro" id="IPR001650">
    <property type="entry name" value="Helicase_C-like"/>
</dbReference>
<keyword evidence="5" id="KW-0547">Nucleotide-binding</keyword>
<dbReference type="InParanoid" id="G5AKM7"/>
<dbReference type="PANTHER" id="PTHR18934">
    <property type="entry name" value="ATP-DEPENDENT RNA HELICASE"/>
    <property type="match status" value="1"/>
</dbReference>
<dbReference type="GO" id="GO:0003723">
    <property type="term" value="F:RNA binding"/>
    <property type="evidence" value="ECO:0007669"/>
    <property type="project" value="TreeGrafter"/>
</dbReference>
<evidence type="ECO:0000313" key="23">
    <source>
        <dbReference type="Proteomes" id="UP000006813"/>
    </source>
</evidence>
<evidence type="ECO:0000259" key="21">
    <source>
        <dbReference type="PROSITE" id="PS51194"/>
    </source>
</evidence>
<dbReference type="SMART" id="SM00316">
    <property type="entry name" value="S1"/>
    <property type="match status" value="1"/>
</dbReference>
<keyword evidence="17" id="KW-0175">Coiled coil</keyword>
<dbReference type="SUPFAM" id="SSF52540">
    <property type="entry name" value="P-loop containing nucleoside triphosphate hydrolases"/>
    <property type="match status" value="1"/>
</dbReference>
<proteinExistence type="inferred from homology"/>
<dbReference type="Pfam" id="PF00271">
    <property type="entry name" value="Helicase_C"/>
    <property type="match status" value="1"/>
</dbReference>
<dbReference type="PROSITE" id="PS50126">
    <property type="entry name" value="S1"/>
    <property type="match status" value="1"/>
</dbReference>
<evidence type="ECO:0000256" key="11">
    <source>
        <dbReference type="ARBA" id="ARBA00047984"/>
    </source>
</evidence>
<evidence type="ECO:0000313" key="22">
    <source>
        <dbReference type="EMBL" id="EHA97587.1"/>
    </source>
</evidence>
<evidence type="ECO:0000256" key="8">
    <source>
        <dbReference type="ARBA" id="ARBA00022840"/>
    </source>
</evidence>
<dbReference type="InterPro" id="IPR011709">
    <property type="entry name" value="DEAD-box_helicase_OB_fold"/>
</dbReference>
<comment type="similarity">
    <text evidence="13">Belongs to the DEAD box helicase family. DEAH subfamily. DDX8/PRP22 sub-subfamily.</text>
</comment>
<dbReference type="Pfam" id="PF00575">
    <property type="entry name" value="S1"/>
    <property type="match status" value="1"/>
</dbReference>
<evidence type="ECO:0000256" key="5">
    <source>
        <dbReference type="ARBA" id="ARBA00022741"/>
    </source>
</evidence>
<evidence type="ECO:0000256" key="16">
    <source>
        <dbReference type="ARBA" id="ARBA00076211"/>
    </source>
</evidence>
<dbReference type="EMBL" id="JH165660">
    <property type="protein sequence ID" value="EHA97587.1"/>
    <property type="molecule type" value="Genomic_DNA"/>
</dbReference>
<dbReference type="SMART" id="SM00487">
    <property type="entry name" value="DEXDc"/>
    <property type="match status" value="1"/>
</dbReference>
<evidence type="ECO:0000256" key="3">
    <source>
        <dbReference type="ARBA" id="ARBA00022664"/>
    </source>
</evidence>
<feature type="compositionally biased region" description="Basic and acidic residues" evidence="18">
    <location>
        <begin position="220"/>
        <end position="234"/>
    </location>
</feature>
<evidence type="ECO:0000256" key="14">
    <source>
        <dbReference type="ARBA" id="ARBA00062733"/>
    </source>
</evidence>
<evidence type="ECO:0000256" key="4">
    <source>
        <dbReference type="ARBA" id="ARBA00022728"/>
    </source>
</evidence>
<evidence type="ECO:0000256" key="12">
    <source>
        <dbReference type="ARBA" id="ARBA00055711"/>
    </source>
</evidence>
<dbReference type="Gene3D" id="2.40.50.140">
    <property type="entry name" value="Nucleic acid-binding proteins"/>
    <property type="match status" value="1"/>
</dbReference>
<keyword evidence="9" id="KW-0508">mRNA splicing</keyword>
<dbReference type="InterPro" id="IPR048333">
    <property type="entry name" value="HA2_WH"/>
</dbReference>
<feature type="coiled-coil region" evidence="17">
    <location>
        <begin position="548"/>
        <end position="575"/>
    </location>
</feature>
<dbReference type="CDD" id="cd05684">
    <property type="entry name" value="S1_DHX8_helicase"/>
    <property type="match status" value="1"/>
</dbReference>
<evidence type="ECO:0000256" key="10">
    <source>
        <dbReference type="ARBA" id="ARBA00023242"/>
    </source>
</evidence>
<keyword evidence="3" id="KW-0507">mRNA processing</keyword>
<comment type="subcellular location">
    <subcellularLocation>
        <location evidence="1">Nucleus</location>
    </subcellularLocation>
</comment>
<evidence type="ECO:0000256" key="13">
    <source>
        <dbReference type="ARBA" id="ARBA00060756"/>
    </source>
</evidence>
<feature type="region of interest" description="Disordered" evidence="18">
    <location>
        <begin position="220"/>
        <end position="255"/>
    </location>
</feature>
<dbReference type="FunFam" id="3.40.50.300:FF:000191">
    <property type="entry name" value="Pre-mRNA-splicing factor ATP-dependent RNA helicase"/>
    <property type="match status" value="1"/>
</dbReference>
<evidence type="ECO:0000259" key="19">
    <source>
        <dbReference type="PROSITE" id="PS50126"/>
    </source>
</evidence>
<evidence type="ECO:0000256" key="9">
    <source>
        <dbReference type="ARBA" id="ARBA00023187"/>
    </source>
</evidence>
<gene>
    <name evidence="22" type="ORF">GW7_21288</name>
</gene>
<sequence>MEVALAQGGAFSGSEPGPSEELAKLEYLALVSKVCTELDNHLGINDKDLAEFVISLAEKNTTVETFKASLVTSGAEFSDSLVSNLLRLIRSMSPPGKAIHEQRSRGEGPKREGEAEGAVPGAAAAGQPRPCRCLCPLGDRAGGRRREGRPGRPERAGGPDAQWLCGALGHAEEAKAGPGPGPGQGVRPYQTLRGADCSEAHPGIPAVPPKCETVGLTKRSEELTAAKNTREGTHRTSWKSHKGPRQTARQRQGPQVQTPVLLLAVLFPDPGEEEREVQTAVQEQEPEPCQRQEGPLGQGLGKEPAQVVGQARGPSPPPPPKEPAISHIYTDKVTSILQFGCFVQLEGLRKWWEGLVYISELRREAHVADVADVVSKSQWVKVKVLSFSGTKTSPSMKDVDQESGEDLDPNRWWWWRQWQGWRSNLVRGTSKEETSMRNLDRPSHLWPIRGPEVEDHWLEHKSLTRCNLDPEKWKRKQMIAASILSREKFPDFDEEMGILPQLDGKEEEDLEIELVEKEPPFLRGHMKWGTQMSPVRMVRNPESSLLQAAMMQSGLAKEQRELKQVQQREDAKMDSIPTGLDKHWFDPLPDAQGRQTATNLRAIRAMARHIPEWKKQAFGDNKVFYGKKTQLSLVEQREGLPIYRLKGQLVQAFRDNQILVVTGETGCRKTTQITQYLAEAGYKCRGKIGCTQPRRMATMSVAKRVSEEFGCRLSQEVGYTIRFEDCSSPETSIKYTTDGMLLCECLVDPDLTQYAIIMLDKAHERTIHTNVLFGLLKKAVQKQRDMKLIITSATLDALKFSQYFCKAPIFIIPGRTYPMETLYAKEPETDYLDASLLIAMHIHLTEPPGNILVFLTGQEEIDTAWEMLYERMKSLGPDVPELIILPMYSALPSKMQTRIFELAPPGSRKVVIATNIAETSLTIDSIYYVVDPGFVKQKVYISKTDMDQLVVTPISQAQALGIHDLLSFNFMDSPPVETLLEAMEQLYTLGFLDDQGLLTCLGRRMAQFPLEPMLCKMLIMSAHLGCSEEVLTTVSMLSMQNIFYRPKDKQALTNQKKAKFRQIQGNHLTLLAVYNSWKDNQFSQPWCYDNFLPARSLHRAQDICKQMLGIMERHKLDVVSCGKATVVYIHPSGTLFNRQPEWVVYHELVLTTKECMREVTTVDPRWLVEFAPTSFKLSDPDKLSQLKKQQCLGPLYNGHKEQDAWSISRALRQRQQR</sequence>
<dbReference type="CDD" id="cd18791">
    <property type="entry name" value="SF2_C_RHA"/>
    <property type="match status" value="1"/>
</dbReference>
<keyword evidence="10" id="KW-0539">Nucleus</keyword>
<dbReference type="GO" id="GO:0000390">
    <property type="term" value="P:spliceosomal complex disassembly"/>
    <property type="evidence" value="ECO:0007669"/>
    <property type="project" value="TreeGrafter"/>
</dbReference>
<evidence type="ECO:0000256" key="6">
    <source>
        <dbReference type="ARBA" id="ARBA00022801"/>
    </source>
</evidence>